<organism evidence="3 5">
    <name type="scientific">Adineta steineri</name>
    <dbReference type="NCBI Taxonomy" id="433720"/>
    <lineage>
        <taxon>Eukaryota</taxon>
        <taxon>Metazoa</taxon>
        <taxon>Spiralia</taxon>
        <taxon>Gnathifera</taxon>
        <taxon>Rotifera</taxon>
        <taxon>Eurotatoria</taxon>
        <taxon>Bdelloidea</taxon>
        <taxon>Adinetida</taxon>
        <taxon>Adinetidae</taxon>
        <taxon>Adineta</taxon>
    </lineage>
</organism>
<dbReference type="Pfam" id="PF13499">
    <property type="entry name" value="EF-hand_7"/>
    <property type="match status" value="2"/>
</dbReference>
<sequence length="914" mass="107389">MSLISSPFYIGSNDKHTTISFHDKVTTLPRIEHPSKFINNDDKYSLDIRGKSSEYNRSSSTAQNYSNGEDIPDNINVIYGLDRDKVRLPIFGRRPSSISSTTSSIERRKSSSANGTFDVNEFESILKEKVRLQLNDIRTKFRHSIDFDNNGKISYQALKHIIASIFGVQRQISPNQIDKLLEKLHLKNLTKISFDEFVNSFSFNEERSQSALKIRESSSQPYFTKRTAPQMFLILKEKARTKNKELINFCPLLDGGPSSKIFKSQLCNIIVDMGYKMNDKEFDKLWNKFDVDGFYVITSEIFVKLLTNEENLKENRSTIRSEAQDQQSAILKSSFMQSSISDSQSDLSSTDNSQKLFDHKRIEKWFNTKLPKCIWEIESDFKKLDTTNTGNITSEQLLKELKEFGLFIEDYLVESFLKYLNIRFQSIDKTISYKDIIDRFKDKLQIINNRIKALNPLLEEEEIIDETALDKQVKYVIAQNYEKIKDKMNNFDKNQNGTINKHEMKILIEDILEFPLRPDEYRQLYKQFPIDSYGSVLYKDYLKQINDQPTPSQQQQQSSNQTIPQWDYMRSSNIRDSLKQNILQDKKQDKNENNQQNPRSIQQLNEIVKTIVRTRSKDIEDQFKIIDRKSYGELTQDYLFELFQRLSIKPEITHKEIELIWSQCLLKQNKTLDFHQFLRQFGYSKESAHYPNAKENPPKRGDSDCLLTSNKLYGDSILTHESTRQFIKSNWNKIRQEFIQIDPYKTGFIQLEEFDEILTDVCPAMNQQDLQILKNKFQTTNDSRINYVQFLQFYAPNIELTNEPEKITRKSLMIKPMDNYSSQKSLNQSSTIDDVSIILRRKLSHLYKHIRRSFKRDDVTNCGSVSIPNFKQILNEFKCSLNDEQFYLLISQLDTNMNGTINYNYFMQQFIKNK</sequence>
<dbReference type="EMBL" id="CAJNOG010000394">
    <property type="protein sequence ID" value="CAF1218066.1"/>
    <property type="molecule type" value="Genomic_DNA"/>
</dbReference>
<evidence type="ECO:0000256" key="1">
    <source>
        <dbReference type="ARBA" id="ARBA00022837"/>
    </source>
</evidence>
<proteinExistence type="predicted"/>
<dbReference type="PROSITE" id="PS00018">
    <property type="entry name" value="EF_HAND_1"/>
    <property type="match status" value="1"/>
</dbReference>
<feature type="domain" description="EF-hand" evidence="2">
    <location>
        <begin position="729"/>
        <end position="764"/>
    </location>
</feature>
<evidence type="ECO:0000313" key="5">
    <source>
        <dbReference type="Proteomes" id="UP000663845"/>
    </source>
</evidence>
<dbReference type="PROSITE" id="PS50222">
    <property type="entry name" value="EF_HAND_2"/>
    <property type="match status" value="2"/>
</dbReference>
<evidence type="ECO:0000313" key="3">
    <source>
        <dbReference type="EMBL" id="CAF1218066.1"/>
    </source>
</evidence>
<gene>
    <name evidence="3" type="ORF">JYZ213_LOCUS27844</name>
    <name evidence="4" type="ORF">OXD698_LOCUS2454</name>
</gene>
<reference evidence="3" key="1">
    <citation type="submission" date="2021-02" db="EMBL/GenBank/DDBJ databases">
        <authorList>
            <person name="Nowell W R."/>
        </authorList>
    </citation>
    <scope>NUCLEOTIDE SEQUENCE</scope>
</reference>
<dbReference type="AlphaFoldDB" id="A0A814XKN7"/>
<evidence type="ECO:0000313" key="4">
    <source>
        <dbReference type="EMBL" id="CAF3521559.1"/>
    </source>
</evidence>
<dbReference type="PANTHER" id="PTHR20875">
    <property type="entry name" value="EF-HAND CALCIUM-BINDING DOMAIN-CONTAINING PROTEIN 6-RELATED"/>
    <property type="match status" value="1"/>
</dbReference>
<accession>A0A814XKN7</accession>
<comment type="caution">
    <text evidence="3">The sequence shown here is derived from an EMBL/GenBank/DDBJ whole genome shotgun (WGS) entry which is preliminary data.</text>
</comment>
<dbReference type="SUPFAM" id="SSF47473">
    <property type="entry name" value="EF-hand"/>
    <property type="match status" value="5"/>
</dbReference>
<dbReference type="InterPro" id="IPR002048">
    <property type="entry name" value="EF_hand_dom"/>
</dbReference>
<dbReference type="GO" id="GO:0005509">
    <property type="term" value="F:calcium ion binding"/>
    <property type="evidence" value="ECO:0007669"/>
    <property type="project" value="InterPro"/>
</dbReference>
<dbReference type="Gene3D" id="1.10.238.10">
    <property type="entry name" value="EF-hand"/>
    <property type="match status" value="6"/>
</dbReference>
<dbReference type="InterPro" id="IPR052603">
    <property type="entry name" value="EFCB6"/>
</dbReference>
<dbReference type="InterPro" id="IPR011992">
    <property type="entry name" value="EF-hand-dom_pair"/>
</dbReference>
<evidence type="ECO:0000259" key="2">
    <source>
        <dbReference type="PROSITE" id="PS50222"/>
    </source>
</evidence>
<dbReference type="SMART" id="SM00054">
    <property type="entry name" value="EFh"/>
    <property type="match status" value="7"/>
</dbReference>
<dbReference type="InterPro" id="IPR018247">
    <property type="entry name" value="EF_Hand_1_Ca_BS"/>
</dbReference>
<dbReference type="Proteomes" id="UP000663845">
    <property type="component" value="Unassembled WGS sequence"/>
</dbReference>
<feature type="domain" description="EF-hand" evidence="2">
    <location>
        <begin position="479"/>
        <end position="514"/>
    </location>
</feature>
<dbReference type="EMBL" id="CAJOAZ010000080">
    <property type="protein sequence ID" value="CAF3521559.1"/>
    <property type="molecule type" value="Genomic_DNA"/>
</dbReference>
<dbReference type="Proteomes" id="UP000663844">
    <property type="component" value="Unassembled WGS sequence"/>
</dbReference>
<name>A0A814XKN7_9BILA</name>
<protein>
    <recommendedName>
        <fullName evidence="2">EF-hand domain-containing protein</fullName>
    </recommendedName>
</protein>
<keyword evidence="1" id="KW-0106">Calcium</keyword>
<dbReference type="PANTHER" id="PTHR20875:SF5">
    <property type="entry name" value="EF-HAND DOMAIN-CONTAINING PROTEIN"/>
    <property type="match status" value="1"/>
</dbReference>